<feature type="non-terminal residue" evidence="1">
    <location>
        <position position="47"/>
    </location>
</feature>
<protein>
    <submittedName>
        <fullName evidence="1">Uncharacterized protein</fullName>
    </submittedName>
</protein>
<name>A0A382DCG3_9ZZZZ</name>
<sequence>MWKNAKNFFNMKKILFLFSFFLFFLINPKIAFSLTADFTSHPCFVNF</sequence>
<reference evidence="1" key="1">
    <citation type="submission" date="2018-05" db="EMBL/GenBank/DDBJ databases">
        <authorList>
            <person name="Lanie J.A."/>
            <person name="Ng W.-L."/>
            <person name="Kazmierczak K.M."/>
            <person name="Andrzejewski T.M."/>
            <person name="Davidsen T.M."/>
            <person name="Wayne K.J."/>
            <person name="Tettelin H."/>
            <person name="Glass J.I."/>
            <person name="Rusch D."/>
            <person name="Podicherti R."/>
            <person name="Tsui H.-C.T."/>
            <person name="Winkler M.E."/>
        </authorList>
    </citation>
    <scope>NUCLEOTIDE SEQUENCE</scope>
</reference>
<gene>
    <name evidence="1" type="ORF">METZ01_LOCUS188713</name>
</gene>
<proteinExistence type="predicted"/>
<dbReference type="AlphaFoldDB" id="A0A382DCG3"/>
<accession>A0A382DCG3</accession>
<organism evidence="1">
    <name type="scientific">marine metagenome</name>
    <dbReference type="NCBI Taxonomy" id="408172"/>
    <lineage>
        <taxon>unclassified sequences</taxon>
        <taxon>metagenomes</taxon>
        <taxon>ecological metagenomes</taxon>
    </lineage>
</organism>
<dbReference type="EMBL" id="UINC01038604">
    <property type="protein sequence ID" value="SVB35859.1"/>
    <property type="molecule type" value="Genomic_DNA"/>
</dbReference>
<evidence type="ECO:0000313" key="1">
    <source>
        <dbReference type="EMBL" id="SVB35859.1"/>
    </source>
</evidence>